<dbReference type="GO" id="GO:0016020">
    <property type="term" value="C:membrane"/>
    <property type="evidence" value="ECO:0007669"/>
    <property type="project" value="UniProtKB-SubCell"/>
</dbReference>
<dbReference type="EMBL" id="ML977000">
    <property type="protein sequence ID" value="KAF1954206.1"/>
    <property type="molecule type" value="Genomic_DNA"/>
</dbReference>
<evidence type="ECO:0000313" key="7">
    <source>
        <dbReference type="Proteomes" id="UP000800035"/>
    </source>
</evidence>
<name>A0A6A5TU27_9PLEO</name>
<evidence type="ECO:0000313" key="6">
    <source>
        <dbReference type="EMBL" id="KAF1954206.1"/>
    </source>
</evidence>
<feature type="transmembrane region" description="Helical" evidence="5">
    <location>
        <begin position="438"/>
        <end position="457"/>
    </location>
</feature>
<feature type="transmembrane region" description="Helical" evidence="5">
    <location>
        <begin position="469"/>
        <end position="486"/>
    </location>
</feature>
<reference evidence="6" key="1">
    <citation type="journal article" date="2020" name="Stud. Mycol.">
        <title>101 Dothideomycetes genomes: a test case for predicting lifestyles and emergence of pathogens.</title>
        <authorList>
            <person name="Haridas S."/>
            <person name="Albert R."/>
            <person name="Binder M."/>
            <person name="Bloem J."/>
            <person name="Labutti K."/>
            <person name="Salamov A."/>
            <person name="Andreopoulos B."/>
            <person name="Baker S."/>
            <person name="Barry K."/>
            <person name="Bills G."/>
            <person name="Bluhm B."/>
            <person name="Cannon C."/>
            <person name="Castanera R."/>
            <person name="Culley D."/>
            <person name="Daum C."/>
            <person name="Ezra D."/>
            <person name="Gonzalez J."/>
            <person name="Henrissat B."/>
            <person name="Kuo A."/>
            <person name="Liang C."/>
            <person name="Lipzen A."/>
            <person name="Lutzoni F."/>
            <person name="Magnuson J."/>
            <person name="Mondo S."/>
            <person name="Nolan M."/>
            <person name="Ohm R."/>
            <person name="Pangilinan J."/>
            <person name="Park H.-J."/>
            <person name="Ramirez L."/>
            <person name="Alfaro M."/>
            <person name="Sun H."/>
            <person name="Tritt A."/>
            <person name="Yoshinaga Y."/>
            <person name="Zwiers L.-H."/>
            <person name="Turgeon B."/>
            <person name="Goodwin S."/>
            <person name="Spatafora J."/>
            <person name="Crous P."/>
            <person name="Grigoriev I."/>
        </authorList>
    </citation>
    <scope>NUCLEOTIDE SEQUENCE</scope>
    <source>
        <strain evidence="6">CBS 675.92</strain>
    </source>
</reference>
<dbReference type="Pfam" id="PF01544">
    <property type="entry name" value="CorA"/>
    <property type="match status" value="1"/>
</dbReference>
<dbReference type="AlphaFoldDB" id="A0A6A5TU27"/>
<evidence type="ECO:0008006" key="8">
    <source>
        <dbReference type="Google" id="ProtNLM"/>
    </source>
</evidence>
<dbReference type="OrthoDB" id="5428055at2759"/>
<evidence type="ECO:0000256" key="5">
    <source>
        <dbReference type="SAM" id="Phobius"/>
    </source>
</evidence>
<sequence>MSLSGEELRRKYFELLNRQLCELFPSFLHNLQVQAPQEREMGRAAVLEYSKGIYSGQRVFKSSTELQEYLEETATTQARNIRQRLFLLEDLSRNYVEVLGSQLRVPPSFFGAHWDVPTAPTFNHRNPFCRFSDGGFLIRYASTQRIEIDAGSSQHSNVFSWNANVNRHIYCYNSKGPLIDQPKSYHILSFWTAGARIDDSWDSVLLVDPPIGDYVKVFPAGSLVKVNHDLDSRASSELNSLFPDFSSVQILPTNASDWGDGWLHPRYNSMFDDIVSISQVAQQRVQDPRAATEIARKLVISIFLAFLRRRYLNMLRLQARLPGDSLPFNRCDYLRDFAEGVLRSWHHDLFGFIVNVKSRMDVLIKETEENMAALGLVHSRVVADVAVPSWEQDGWDAIHESCAKLITMADMFSQSYLQFISIQEAQLANKNAMSLARITNLTMLFIPLSTIAAIFSMSDEFLPGKRKSWIFWIICFPVVFLMFALTRESRLQLKMRWISRRGMLRKHRREDRSAP</sequence>
<keyword evidence="3 5" id="KW-1133">Transmembrane helix</keyword>
<evidence type="ECO:0000256" key="2">
    <source>
        <dbReference type="ARBA" id="ARBA00022692"/>
    </source>
</evidence>
<proteinExistence type="predicted"/>
<dbReference type="Proteomes" id="UP000800035">
    <property type="component" value="Unassembled WGS sequence"/>
</dbReference>
<accession>A0A6A5TU27</accession>
<organism evidence="6 7">
    <name type="scientific">Byssothecium circinans</name>
    <dbReference type="NCBI Taxonomy" id="147558"/>
    <lineage>
        <taxon>Eukaryota</taxon>
        <taxon>Fungi</taxon>
        <taxon>Dikarya</taxon>
        <taxon>Ascomycota</taxon>
        <taxon>Pezizomycotina</taxon>
        <taxon>Dothideomycetes</taxon>
        <taxon>Pleosporomycetidae</taxon>
        <taxon>Pleosporales</taxon>
        <taxon>Massarineae</taxon>
        <taxon>Massarinaceae</taxon>
        <taxon>Byssothecium</taxon>
    </lineage>
</organism>
<dbReference type="SUPFAM" id="SSF144083">
    <property type="entry name" value="Magnesium transport protein CorA, transmembrane region"/>
    <property type="match status" value="1"/>
</dbReference>
<keyword evidence="7" id="KW-1185">Reference proteome</keyword>
<comment type="subcellular location">
    <subcellularLocation>
        <location evidence="1">Membrane</location>
        <topology evidence="1">Multi-pass membrane protein</topology>
    </subcellularLocation>
</comment>
<gene>
    <name evidence="6" type="ORF">CC80DRAFT_568014</name>
</gene>
<keyword evidence="4 5" id="KW-0472">Membrane</keyword>
<dbReference type="InterPro" id="IPR002523">
    <property type="entry name" value="MgTranspt_CorA/ZnTranspt_ZntB"/>
</dbReference>
<protein>
    <recommendedName>
        <fullName evidence="8">Cora-domain-containing protein</fullName>
    </recommendedName>
</protein>
<evidence type="ECO:0000256" key="4">
    <source>
        <dbReference type="ARBA" id="ARBA00023136"/>
    </source>
</evidence>
<keyword evidence="2 5" id="KW-0812">Transmembrane</keyword>
<evidence type="ECO:0000256" key="1">
    <source>
        <dbReference type="ARBA" id="ARBA00004141"/>
    </source>
</evidence>
<dbReference type="Gene3D" id="1.20.58.340">
    <property type="entry name" value="Magnesium transport protein CorA, transmembrane region"/>
    <property type="match status" value="1"/>
</dbReference>
<evidence type="ECO:0000256" key="3">
    <source>
        <dbReference type="ARBA" id="ARBA00022989"/>
    </source>
</evidence>
<dbReference type="InterPro" id="IPR045863">
    <property type="entry name" value="CorA_TM1_TM2"/>
</dbReference>
<dbReference type="GO" id="GO:0046873">
    <property type="term" value="F:metal ion transmembrane transporter activity"/>
    <property type="evidence" value="ECO:0007669"/>
    <property type="project" value="InterPro"/>
</dbReference>